<evidence type="ECO:0000313" key="2">
    <source>
        <dbReference type="EMBL" id="CAB4802692.1"/>
    </source>
</evidence>
<evidence type="ECO:0000313" key="4">
    <source>
        <dbReference type="EMBL" id="CAB4973470.1"/>
    </source>
</evidence>
<dbReference type="AlphaFoldDB" id="A0A6J6PQS7"/>
<protein>
    <submittedName>
        <fullName evidence="1">Unannotated protein</fullName>
    </submittedName>
</protein>
<dbReference type="EMBL" id="CAFAAS010000005">
    <property type="protein sequence ID" value="CAB4802692.1"/>
    <property type="molecule type" value="Genomic_DNA"/>
</dbReference>
<dbReference type="EMBL" id="CAEZYE010000004">
    <property type="protein sequence ID" value="CAB4701137.1"/>
    <property type="molecule type" value="Genomic_DNA"/>
</dbReference>
<organism evidence="1">
    <name type="scientific">freshwater metagenome</name>
    <dbReference type="NCBI Taxonomy" id="449393"/>
    <lineage>
        <taxon>unclassified sequences</taxon>
        <taxon>metagenomes</taxon>
        <taxon>ecological metagenomes</taxon>
    </lineage>
</organism>
<evidence type="ECO:0000313" key="1">
    <source>
        <dbReference type="EMBL" id="CAB4701137.1"/>
    </source>
</evidence>
<accession>A0A6J6PQS7</accession>
<dbReference type="EMBL" id="CAFBMU010000004">
    <property type="protein sequence ID" value="CAB4919646.1"/>
    <property type="molecule type" value="Genomic_DNA"/>
</dbReference>
<proteinExistence type="predicted"/>
<dbReference type="EMBL" id="CAFBOD010000005">
    <property type="protein sequence ID" value="CAB4973470.1"/>
    <property type="molecule type" value="Genomic_DNA"/>
</dbReference>
<gene>
    <name evidence="1" type="ORF">UFOPK2655_00152</name>
    <name evidence="2" type="ORF">UFOPK3077_00631</name>
    <name evidence="3" type="ORF">UFOPK3667_00609</name>
    <name evidence="4" type="ORF">UFOPK3903_00664</name>
</gene>
<evidence type="ECO:0000313" key="3">
    <source>
        <dbReference type="EMBL" id="CAB4919646.1"/>
    </source>
</evidence>
<name>A0A6J6PQS7_9ZZZZ</name>
<reference evidence="1" key="1">
    <citation type="submission" date="2020-05" db="EMBL/GenBank/DDBJ databases">
        <authorList>
            <person name="Chiriac C."/>
            <person name="Salcher M."/>
            <person name="Ghai R."/>
            <person name="Kavagutti S V."/>
        </authorList>
    </citation>
    <scope>NUCLEOTIDE SEQUENCE</scope>
</reference>
<sequence length="256" mass="25533">MSKNIFRRVLAASAAVIASVGLAFSVSGISIASAEIGSSATVATVPQCVWQISGASETITLTHTEFSADGHSKYVGQDFGLSGAGANTVQVFVGPTSASGVSTDPDNCAWYGATNTAASGAQVTYALPASPAFTSSASSTPGDNSLGFSLDGSTTTGSHTAQLVVDLTKAGCTDEAATTEVNSWTGSNSSNLKTGALSVTAAQLAASHTSTSSSCTWTTKLTTYVPGGKTPTHDSDTYTFTGPTVTTTLLATGITG</sequence>